<reference evidence="1" key="1">
    <citation type="submission" date="2023-06" db="EMBL/GenBank/DDBJ databases">
        <title>Survivors Of The Sea: Transcriptome response of Skeletonema marinoi to long-term dormancy.</title>
        <authorList>
            <person name="Pinder M.I.M."/>
            <person name="Kourtchenko O."/>
            <person name="Robertson E.K."/>
            <person name="Larsson T."/>
            <person name="Maumus F."/>
            <person name="Osuna-Cruz C.M."/>
            <person name="Vancaester E."/>
            <person name="Stenow R."/>
            <person name="Vandepoele K."/>
            <person name="Ploug H."/>
            <person name="Bruchert V."/>
            <person name="Godhe A."/>
            <person name="Topel M."/>
        </authorList>
    </citation>
    <scope>NUCLEOTIDE SEQUENCE</scope>
    <source>
        <strain evidence="1">R05AC</strain>
    </source>
</reference>
<dbReference type="Proteomes" id="UP001224775">
    <property type="component" value="Unassembled WGS sequence"/>
</dbReference>
<organism evidence="1 2">
    <name type="scientific">Skeletonema marinoi</name>
    <dbReference type="NCBI Taxonomy" id="267567"/>
    <lineage>
        <taxon>Eukaryota</taxon>
        <taxon>Sar</taxon>
        <taxon>Stramenopiles</taxon>
        <taxon>Ochrophyta</taxon>
        <taxon>Bacillariophyta</taxon>
        <taxon>Coscinodiscophyceae</taxon>
        <taxon>Thalassiosirophycidae</taxon>
        <taxon>Thalassiosirales</taxon>
        <taxon>Skeletonemataceae</taxon>
        <taxon>Skeletonema</taxon>
        <taxon>Skeletonema marinoi-dohrnii complex</taxon>
    </lineage>
</organism>
<name>A0AAD9D389_9STRA</name>
<comment type="caution">
    <text evidence="1">The sequence shown here is derived from an EMBL/GenBank/DDBJ whole genome shotgun (WGS) entry which is preliminary data.</text>
</comment>
<dbReference type="SUPFAM" id="SSF52047">
    <property type="entry name" value="RNI-like"/>
    <property type="match status" value="1"/>
</dbReference>
<evidence type="ECO:0000313" key="1">
    <source>
        <dbReference type="EMBL" id="KAK1732236.1"/>
    </source>
</evidence>
<dbReference type="Gene3D" id="3.80.10.10">
    <property type="entry name" value="Ribonuclease Inhibitor"/>
    <property type="match status" value="1"/>
</dbReference>
<keyword evidence="2" id="KW-1185">Reference proteome</keyword>
<proteinExistence type="predicted"/>
<protein>
    <submittedName>
        <fullName evidence="1">Uncharacterized protein</fullName>
    </submittedName>
</protein>
<dbReference type="EMBL" id="JATAAI010000078">
    <property type="protein sequence ID" value="KAK1732236.1"/>
    <property type="molecule type" value="Genomic_DNA"/>
</dbReference>
<dbReference type="InterPro" id="IPR032675">
    <property type="entry name" value="LRR_dom_sf"/>
</dbReference>
<evidence type="ECO:0000313" key="2">
    <source>
        <dbReference type="Proteomes" id="UP001224775"/>
    </source>
</evidence>
<accession>A0AAD9D389</accession>
<sequence length="146" mass="16354">MDVQDCKYYEARAKDVNLEDITSSEQNAAILARLRDNDPTFTAISIEDGPQVESNFVAREGDCMGWLGYFVGRSKQCAHNIALMLGQQSTLKYLNFEETNLMDEMLVEIAAALSSQPQLEELDLGSNNIARNGCVALGLRWRFEEP</sequence>
<gene>
    <name evidence="1" type="ORF">QTG54_017061</name>
</gene>
<dbReference type="AlphaFoldDB" id="A0AAD9D389"/>